<evidence type="ECO:0000313" key="2">
    <source>
        <dbReference type="EMBL" id="GIX65080.1"/>
    </source>
</evidence>
<evidence type="ECO:0000313" key="3">
    <source>
        <dbReference type="Proteomes" id="UP001497744"/>
    </source>
</evidence>
<accession>A0AAV4LYR7</accession>
<evidence type="ECO:0000256" key="1">
    <source>
        <dbReference type="SAM" id="SignalP"/>
    </source>
</evidence>
<keyword evidence="1" id="KW-0732">Signal</keyword>
<dbReference type="GeneID" id="94196561"/>
<feature type="chain" id="PRO_5043708218" evidence="1">
    <location>
        <begin position="17"/>
        <end position="114"/>
    </location>
</feature>
<protein>
    <submittedName>
        <fullName evidence="2">DNA helicase</fullName>
    </submittedName>
</protein>
<reference evidence="2 3" key="1">
    <citation type="submission" date="2021-06" db="EMBL/GenBank/DDBJ databases">
        <title>Genome sequence of Babesia caballi.</title>
        <authorList>
            <person name="Yamagishi J."/>
            <person name="Kidaka T."/>
            <person name="Ochi A."/>
        </authorList>
    </citation>
    <scope>NUCLEOTIDE SEQUENCE [LARGE SCALE GENOMIC DNA]</scope>
    <source>
        <strain evidence="2">USDA-D6B2</strain>
    </source>
</reference>
<keyword evidence="2" id="KW-0067">ATP-binding</keyword>
<gene>
    <name evidence="2" type="ORF">BcabD6B2_45150</name>
</gene>
<keyword evidence="2" id="KW-0347">Helicase</keyword>
<keyword evidence="2" id="KW-0378">Hydrolase</keyword>
<organism evidence="2 3">
    <name type="scientific">Babesia caballi</name>
    <dbReference type="NCBI Taxonomy" id="5871"/>
    <lineage>
        <taxon>Eukaryota</taxon>
        <taxon>Sar</taxon>
        <taxon>Alveolata</taxon>
        <taxon>Apicomplexa</taxon>
        <taxon>Aconoidasida</taxon>
        <taxon>Piroplasmida</taxon>
        <taxon>Babesiidae</taxon>
        <taxon>Babesia</taxon>
    </lineage>
</organism>
<feature type="signal peptide" evidence="1">
    <location>
        <begin position="1"/>
        <end position="16"/>
    </location>
</feature>
<dbReference type="GO" id="GO:0004386">
    <property type="term" value="F:helicase activity"/>
    <property type="evidence" value="ECO:0007669"/>
    <property type="project" value="UniProtKB-KW"/>
</dbReference>
<dbReference type="RefSeq" id="XP_067717149.1">
    <property type="nucleotide sequence ID" value="XM_067861048.1"/>
</dbReference>
<sequence>MILGLISLLYFTILFHLPQHPIKIILETVGQLLDITLTLKLRDIFHLFQYLLNAITEVNTNLPKLRRNRIKRILKPRLATAHTFLARLDGFTELRLNSSSNPGEYTSAPPRTDQ</sequence>
<dbReference type="EMBL" id="BPLF01000004">
    <property type="protein sequence ID" value="GIX65080.1"/>
    <property type="molecule type" value="Genomic_DNA"/>
</dbReference>
<dbReference type="Proteomes" id="UP001497744">
    <property type="component" value="Unassembled WGS sequence"/>
</dbReference>
<keyword evidence="2" id="KW-0547">Nucleotide-binding</keyword>
<proteinExistence type="predicted"/>
<name>A0AAV4LYR7_BABCB</name>
<dbReference type="AlphaFoldDB" id="A0AAV4LYR7"/>
<comment type="caution">
    <text evidence="2">The sequence shown here is derived from an EMBL/GenBank/DDBJ whole genome shotgun (WGS) entry which is preliminary data.</text>
</comment>
<keyword evidence="3" id="KW-1185">Reference proteome</keyword>